<evidence type="ECO:0000313" key="3">
    <source>
        <dbReference type="EMBL" id="CAE4582233.1"/>
    </source>
</evidence>
<dbReference type="PROSITE" id="PS51363">
    <property type="entry name" value="W2"/>
    <property type="match status" value="1"/>
</dbReference>
<accession>A0A7S4QFN2</accession>
<dbReference type="InterPro" id="IPR016024">
    <property type="entry name" value="ARM-type_fold"/>
</dbReference>
<name>A0A7S4QFN2_9DINO</name>
<feature type="domain" description="W2" evidence="2">
    <location>
        <begin position="27"/>
        <end position="205"/>
    </location>
</feature>
<feature type="compositionally biased region" description="Acidic residues" evidence="1">
    <location>
        <begin position="25"/>
        <end position="39"/>
    </location>
</feature>
<gene>
    <name evidence="3" type="ORF">AMON00008_LOCUS19718</name>
</gene>
<evidence type="ECO:0000259" key="2">
    <source>
        <dbReference type="PROSITE" id="PS51363"/>
    </source>
</evidence>
<sequence>MAQAVSALEKQLCGPRRVVAPIMPDSDEEEEESEEEDDERIMKLLTFTGKHTPEETAAYMEELGGEDALIYGDLWVGKPLHAKAFFLLMAAACLNDEQPLGPQILEKKALFQACKGAEDAQAALLVMLELFCVKERRAGLEEFGSVLKVLWEWDIVEQEVVEAWLENERALQEVHPKHFSQEDAEAIRGSSRDFVAWLNAGEEEP</sequence>
<dbReference type="AlphaFoldDB" id="A0A7S4QFN2"/>
<reference evidence="3" key="1">
    <citation type="submission" date="2021-01" db="EMBL/GenBank/DDBJ databases">
        <authorList>
            <person name="Corre E."/>
            <person name="Pelletier E."/>
            <person name="Niang G."/>
            <person name="Scheremetjew M."/>
            <person name="Finn R."/>
            <person name="Kale V."/>
            <person name="Holt S."/>
            <person name="Cochrane G."/>
            <person name="Meng A."/>
            <person name="Brown T."/>
            <person name="Cohen L."/>
        </authorList>
    </citation>
    <scope>NUCLEOTIDE SEQUENCE</scope>
    <source>
        <strain evidence="3">CCMP3105</strain>
    </source>
</reference>
<dbReference type="Pfam" id="PF02020">
    <property type="entry name" value="W2"/>
    <property type="match status" value="1"/>
</dbReference>
<proteinExistence type="predicted"/>
<feature type="region of interest" description="Disordered" evidence="1">
    <location>
        <begin position="20"/>
        <end position="39"/>
    </location>
</feature>
<evidence type="ECO:0000256" key="1">
    <source>
        <dbReference type="SAM" id="MobiDB-lite"/>
    </source>
</evidence>
<organism evidence="3">
    <name type="scientific">Alexandrium monilatum</name>
    <dbReference type="NCBI Taxonomy" id="311494"/>
    <lineage>
        <taxon>Eukaryota</taxon>
        <taxon>Sar</taxon>
        <taxon>Alveolata</taxon>
        <taxon>Dinophyceae</taxon>
        <taxon>Gonyaulacales</taxon>
        <taxon>Pyrocystaceae</taxon>
        <taxon>Alexandrium</taxon>
    </lineage>
</organism>
<dbReference type="InterPro" id="IPR003307">
    <property type="entry name" value="W2_domain"/>
</dbReference>
<dbReference type="SUPFAM" id="SSF48371">
    <property type="entry name" value="ARM repeat"/>
    <property type="match status" value="1"/>
</dbReference>
<dbReference type="EMBL" id="HBNR01028967">
    <property type="protein sequence ID" value="CAE4582233.1"/>
    <property type="molecule type" value="Transcribed_RNA"/>
</dbReference>
<dbReference type="Gene3D" id="1.25.40.180">
    <property type="match status" value="1"/>
</dbReference>
<protein>
    <recommendedName>
        <fullName evidence="2">W2 domain-containing protein</fullName>
    </recommendedName>
</protein>